<dbReference type="InterPro" id="IPR023407">
    <property type="entry name" value="Ribosomal_eS27_Zn-bd_dom_sf"/>
</dbReference>
<dbReference type="STRING" id="4829.A0A163IXG4"/>
<dbReference type="GO" id="GO:0005634">
    <property type="term" value="C:nucleus"/>
    <property type="evidence" value="ECO:0007669"/>
    <property type="project" value="TreeGrafter"/>
</dbReference>
<dbReference type="Pfam" id="PF09749">
    <property type="entry name" value="HVSL"/>
    <property type="match status" value="1"/>
</dbReference>
<gene>
    <name evidence="11" type="primary">ABSGL_01254.1 scaffold 1223</name>
</gene>
<dbReference type="GO" id="GO:0008270">
    <property type="term" value="F:zinc ion binding"/>
    <property type="evidence" value="ECO:0007669"/>
    <property type="project" value="UniProtKB-KW"/>
</dbReference>
<keyword evidence="9" id="KW-0479">Metal-binding</keyword>
<dbReference type="PANTHER" id="PTHR13522">
    <property type="entry name" value="U6 SNRNA PHOSPHODIESTERASE 1"/>
    <property type="match status" value="1"/>
</dbReference>
<accession>A0A163IXG4</accession>
<dbReference type="FunCoup" id="A0A163IXG4">
    <property type="interactions" value="230"/>
</dbReference>
<proteinExistence type="inferred from homology"/>
<evidence type="ECO:0000256" key="7">
    <source>
        <dbReference type="ARBA" id="ARBA00023242"/>
    </source>
</evidence>
<dbReference type="InParanoid" id="A0A163IXG4"/>
<dbReference type="Proteomes" id="UP000078561">
    <property type="component" value="Unassembled WGS sequence"/>
</dbReference>
<dbReference type="InterPro" id="IPR011332">
    <property type="entry name" value="Ribosomal_zn-bd"/>
</dbReference>
<evidence type="ECO:0000256" key="4">
    <source>
        <dbReference type="ARBA" id="ARBA00022833"/>
    </source>
</evidence>
<keyword evidence="4 9" id="KW-0862">Zinc</keyword>
<dbReference type="InterPro" id="IPR027521">
    <property type="entry name" value="Usb1"/>
</dbReference>
<dbReference type="GO" id="GO:1990904">
    <property type="term" value="C:ribonucleoprotein complex"/>
    <property type="evidence" value="ECO:0007669"/>
    <property type="project" value="UniProtKB-KW"/>
</dbReference>
<evidence type="ECO:0000256" key="9">
    <source>
        <dbReference type="RuleBase" id="RU000671"/>
    </source>
</evidence>
<dbReference type="GO" id="GO:0000175">
    <property type="term" value="F:3'-5'-RNA exonuclease activity"/>
    <property type="evidence" value="ECO:0007669"/>
    <property type="project" value="TreeGrafter"/>
</dbReference>
<dbReference type="Gene3D" id="3.90.1140.10">
    <property type="entry name" value="Cyclic phosphodiesterase"/>
    <property type="match status" value="1"/>
</dbReference>
<evidence type="ECO:0000256" key="10">
    <source>
        <dbReference type="SAM" id="MobiDB-lite"/>
    </source>
</evidence>
<dbReference type="GO" id="GO:0003735">
    <property type="term" value="F:structural constituent of ribosome"/>
    <property type="evidence" value="ECO:0007669"/>
    <property type="project" value="InterPro"/>
</dbReference>
<evidence type="ECO:0000313" key="11">
    <source>
        <dbReference type="EMBL" id="SAL95913.1"/>
    </source>
</evidence>
<dbReference type="Pfam" id="PF01667">
    <property type="entry name" value="Ribosomal_S27e"/>
    <property type="match status" value="1"/>
</dbReference>
<organism evidence="11">
    <name type="scientific">Absidia glauca</name>
    <name type="common">Pin mould</name>
    <dbReference type="NCBI Taxonomy" id="4829"/>
    <lineage>
        <taxon>Eukaryota</taxon>
        <taxon>Fungi</taxon>
        <taxon>Fungi incertae sedis</taxon>
        <taxon>Mucoromycota</taxon>
        <taxon>Mucoromycotina</taxon>
        <taxon>Mucoromycetes</taxon>
        <taxon>Mucorales</taxon>
        <taxon>Cunninghamellaceae</taxon>
        <taxon>Absidia</taxon>
    </lineage>
</organism>
<dbReference type="PROSITE" id="PS01168">
    <property type="entry name" value="RIBOSOMAL_S27E"/>
    <property type="match status" value="1"/>
</dbReference>
<keyword evidence="6" id="KW-0456">Lyase</keyword>
<keyword evidence="5 9" id="KW-0689">Ribosomal protein</keyword>
<evidence type="ECO:0000256" key="6">
    <source>
        <dbReference type="ARBA" id="ARBA00023239"/>
    </source>
</evidence>
<keyword evidence="8 9" id="KW-0687">Ribonucleoprotein</keyword>
<dbReference type="OrthoDB" id="49151at2759"/>
<evidence type="ECO:0000256" key="1">
    <source>
        <dbReference type="ARBA" id="ARBA00010919"/>
    </source>
</evidence>
<keyword evidence="2" id="KW-0540">Nuclease</keyword>
<dbReference type="FunFam" id="2.20.25.100:FF:000001">
    <property type="entry name" value="40S ribosomal protein S27"/>
    <property type="match status" value="1"/>
</dbReference>
<dbReference type="HAMAP" id="MF_00371">
    <property type="entry name" value="Ribosomal_eS27"/>
    <property type="match status" value="1"/>
</dbReference>
<dbReference type="EMBL" id="LT550481">
    <property type="protein sequence ID" value="SAL95913.1"/>
    <property type="molecule type" value="Genomic_DNA"/>
</dbReference>
<keyword evidence="12" id="KW-1185">Reference proteome</keyword>
<comment type="cofactor">
    <cofactor evidence="9">
        <name>Zn(2+)</name>
        <dbReference type="ChEBI" id="CHEBI:29105"/>
    </cofactor>
    <text evidence="9">Binds 1 zinc ion per subunit.</text>
</comment>
<feature type="region of interest" description="Disordered" evidence="10">
    <location>
        <begin position="1"/>
        <end position="36"/>
    </location>
</feature>
<dbReference type="InterPro" id="IPR000592">
    <property type="entry name" value="Ribosomal_eS27"/>
</dbReference>
<protein>
    <recommendedName>
        <fullName evidence="9">40S ribosomal protein S27</fullName>
    </recommendedName>
</protein>
<evidence type="ECO:0000256" key="3">
    <source>
        <dbReference type="ARBA" id="ARBA00022801"/>
    </source>
</evidence>
<evidence type="ECO:0000256" key="8">
    <source>
        <dbReference type="ARBA" id="ARBA00023274"/>
    </source>
</evidence>
<evidence type="ECO:0000256" key="2">
    <source>
        <dbReference type="ARBA" id="ARBA00022722"/>
    </source>
</evidence>
<dbReference type="GO" id="GO:0006412">
    <property type="term" value="P:translation"/>
    <property type="evidence" value="ECO:0007669"/>
    <property type="project" value="InterPro"/>
</dbReference>
<evidence type="ECO:0000313" key="12">
    <source>
        <dbReference type="Proteomes" id="UP000078561"/>
    </source>
</evidence>
<reference evidence="11" key="1">
    <citation type="submission" date="2016-04" db="EMBL/GenBank/DDBJ databases">
        <authorList>
            <person name="Evans L.H."/>
            <person name="Alamgir A."/>
            <person name="Owens N."/>
            <person name="Weber N.D."/>
            <person name="Virtaneva K."/>
            <person name="Barbian K."/>
            <person name="Babar A."/>
            <person name="Rosenke K."/>
        </authorList>
    </citation>
    <scope>NUCLEOTIDE SEQUENCE [LARGE SCALE GENOMIC DNA]</scope>
    <source>
        <strain evidence="11">CBS 101.48</strain>
    </source>
</reference>
<keyword evidence="3" id="KW-0378">Hydrolase</keyword>
<keyword evidence="7" id="KW-0539">Nucleus</keyword>
<dbReference type="AlphaFoldDB" id="A0A163IXG4"/>
<evidence type="ECO:0000256" key="5">
    <source>
        <dbReference type="ARBA" id="ARBA00022980"/>
    </source>
</evidence>
<dbReference type="GO" id="GO:0016829">
    <property type="term" value="F:lyase activity"/>
    <property type="evidence" value="ECO:0007669"/>
    <property type="project" value="UniProtKB-KW"/>
</dbReference>
<dbReference type="GO" id="GO:0005840">
    <property type="term" value="C:ribosome"/>
    <property type="evidence" value="ECO:0007669"/>
    <property type="project" value="UniProtKB-KW"/>
</dbReference>
<dbReference type="SUPFAM" id="SSF57829">
    <property type="entry name" value="Zn-binding ribosomal proteins"/>
    <property type="match status" value="1"/>
</dbReference>
<dbReference type="Gene3D" id="2.20.25.100">
    <property type="entry name" value="Zn-binding ribosomal proteins"/>
    <property type="match status" value="1"/>
</dbReference>
<comment type="similarity">
    <text evidence="1 9">Belongs to the eukaryotic ribosomal protein eS27 family.</text>
</comment>
<dbReference type="GO" id="GO:0034477">
    <property type="term" value="P:U6 snRNA 3'-end processing"/>
    <property type="evidence" value="ECO:0007669"/>
    <property type="project" value="InterPro"/>
</dbReference>
<name>A0A163IXG4_ABSGL</name>
<keyword evidence="9" id="KW-0863">Zinc-finger</keyword>
<sequence>MEALHCYGSDSDDDVEEKDQCATTQLGKRSPSHEQPNLKRLAVPMLPSFFSPVLTSKPDIGKDHQGRIRTQRAAINSWPTHVYIRVPLNDEVQGLLDEVLSSDSSIYSMEQPDHGFHLSLSKCLYLKEHQLDDFANAIQEQLQGSQRFSLSFAQLSILTNEEKTRSFLTAEVGAGYNELMGTLKKVDSVMRSFHQPEFYKPPRFHASLAWSLKTAPLDHAINTLPEKWMKDLAFVEYNISSVYVKMGNKLAVDLLHPTVEHEKRSHKLKRLVQSPNSYFMDVKCPGCLNISTVFSHAQTVVLCSSCGTVLCQPTGGRARLTEGCSFRKKAN</sequence>
<dbReference type="PANTHER" id="PTHR13522:SF3">
    <property type="entry name" value="U6 SNRNA PHOSPHODIESTERASE 1"/>
    <property type="match status" value="1"/>
</dbReference>